<evidence type="ECO:0000313" key="2">
    <source>
        <dbReference type="EMBL" id="PHT69057.1"/>
    </source>
</evidence>
<name>A0A2G2YH53_CAPAN</name>
<protein>
    <submittedName>
        <fullName evidence="2">Uncharacterized protein</fullName>
    </submittedName>
</protein>
<dbReference type="PANTHER" id="PTHR33022">
    <property type="entry name" value="DUF1985 DOMAIN-CONTAINING PROTEIN"/>
    <property type="match status" value="1"/>
</dbReference>
<accession>A0A2G2YH53</accession>
<reference evidence="2 3" key="2">
    <citation type="journal article" date="2017" name="Genome Biol.">
        <title>New reference genome sequences of hot pepper reveal the massive evolution of plant disease-resistance genes by retroduplication.</title>
        <authorList>
            <person name="Kim S."/>
            <person name="Park J."/>
            <person name="Yeom S.I."/>
            <person name="Kim Y.M."/>
            <person name="Seo E."/>
            <person name="Kim K.T."/>
            <person name="Kim M.S."/>
            <person name="Lee J.M."/>
            <person name="Cheong K."/>
            <person name="Shin H.S."/>
            <person name="Kim S.B."/>
            <person name="Han K."/>
            <person name="Lee J."/>
            <person name="Park M."/>
            <person name="Lee H.A."/>
            <person name="Lee H.Y."/>
            <person name="Lee Y."/>
            <person name="Oh S."/>
            <person name="Lee J.H."/>
            <person name="Choi E."/>
            <person name="Choi E."/>
            <person name="Lee S.E."/>
            <person name="Jeon J."/>
            <person name="Kim H."/>
            <person name="Choi G."/>
            <person name="Song H."/>
            <person name="Lee J."/>
            <person name="Lee S.C."/>
            <person name="Kwon J.K."/>
            <person name="Lee H.Y."/>
            <person name="Koo N."/>
            <person name="Hong Y."/>
            <person name="Kim R.W."/>
            <person name="Kang W.H."/>
            <person name="Huh J.H."/>
            <person name="Kang B.C."/>
            <person name="Yang T.J."/>
            <person name="Lee Y.H."/>
            <person name="Bennetzen J.L."/>
            <person name="Choi D."/>
        </authorList>
    </citation>
    <scope>NUCLEOTIDE SEQUENCE [LARGE SCALE GENOMIC DNA]</scope>
    <source>
        <strain evidence="3">cv. CM334</strain>
    </source>
</reference>
<dbReference type="EMBL" id="AYRZ02000011">
    <property type="protein sequence ID" value="PHT69057.1"/>
    <property type="molecule type" value="Genomic_DNA"/>
</dbReference>
<comment type="caution">
    <text evidence="2">The sequence shown here is derived from an EMBL/GenBank/DDBJ whole genome shotgun (WGS) entry which is preliminary data.</text>
</comment>
<feature type="region of interest" description="Disordered" evidence="1">
    <location>
        <begin position="360"/>
        <end position="380"/>
    </location>
</feature>
<dbReference type="AlphaFoldDB" id="A0A2G2YH53"/>
<keyword evidence="3" id="KW-1185">Reference proteome</keyword>
<reference evidence="2 3" key="1">
    <citation type="journal article" date="2014" name="Nat. Genet.">
        <title>Genome sequence of the hot pepper provides insights into the evolution of pungency in Capsicum species.</title>
        <authorList>
            <person name="Kim S."/>
            <person name="Park M."/>
            <person name="Yeom S.I."/>
            <person name="Kim Y.M."/>
            <person name="Lee J.M."/>
            <person name="Lee H.A."/>
            <person name="Seo E."/>
            <person name="Choi J."/>
            <person name="Cheong K."/>
            <person name="Kim K.T."/>
            <person name="Jung K."/>
            <person name="Lee G.W."/>
            <person name="Oh S.K."/>
            <person name="Bae C."/>
            <person name="Kim S.B."/>
            <person name="Lee H.Y."/>
            <person name="Kim S.Y."/>
            <person name="Kim M.S."/>
            <person name="Kang B.C."/>
            <person name="Jo Y.D."/>
            <person name="Yang H.B."/>
            <person name="Jeong H.J."/>
            <person name="Kang W.H."/>
            <person name="Kwon J.K."/>
            <person name="Shin C."/>
            <person name="Lim J.Y."/>
            <person name="Park J.H."/>
            <person name="Huh J.H."/>
            <person name="Kim J.S."/>
            <person name="Kim B.D."/>
            <person name="Cohen O."/>
            <person name="Paran I."/>
            <person name="Suh M.C."/>
            <person name="Lee S.B."/>
            <person name="Kim Y.K."/>
            <person name="Shin Y."/>
            <person name="Noh S.J."/>
            <person name="Park J."/>
            <person name="Seo Y.S."/>
            <person name="Kwon S.Y."/>
            <person name="Kim H.A."/>
            <person name="Park J.M."/>
            <person name="Kim H.J."/>
            <person name="Choi S.B."/>
            <person name="Bosland P.W."/>
            <person name="Reeves G."/>
            <person name="Jo S.H."/>
            <person name="Lee B.W."/>
            <person name="Cho H.T."/>
            <person name="Choi H.S."/>
            <person name="Lee M.S."/>
            <person name="Yu Y."/>
            <person name="Do Choi Y."/>
            <person name="Park B.S."/>
            <person name="van Deynze A."/>
            <person name="Ashrafi H."/>
            <person name="Hill T."/>
            <person name="Kim W.T."/>
            <person name="Pai H.S."/>
            <person name="Ahn H.K."/>
            <person name="Yeam I."/>
            <person name="Giovannoni J.J."/>
            <person name="Rose J.K."/>
            <person name="Sorensen I."/>
            <person name="Lee S.J."/>
            <person name="Kim R.W."/>
            <person name="Choi I.Y."/>
            <person name="Choi B.S."/>
            <person name="Lim J.S."/>
            <person name="Lee Y.H."/>
            <person name="Choi D."/>
        </authorList>
    </citation>
    <scope>NUCLEOTIDE SEQUENCE [LARGE SCALE GENOMIC DNA]</scope>
    <source>
        <strain evidence="3">cv. CM334</strain>
    </source>
</reference>
<evidence type="ECO:0000256" key="1">
    <source>
        <dbReference type="SAM" id="MobiDB-lite"/>
    </source>
</evidence>
<sequence length="389" mass="44032">MGEMPHVLNVWMYEYCSKVDSMIAERMGNDIPRIFNWKVVRIKVKYEKFMGGMFNKVIGNTDKSIVIESSDDTMGDAYFDWNPSPIQEQFEEVEGCSEDIVTTRLDALVESVVNQKSVNLNIGTSSTVHIRKDHKDIEGVSAEIETATLEDLVEAVENQIPNNANVGTSTTMHFHKDQWDDYSSTIPESAQSEHDAILEGLAAPVEDIPLEVVPLSEEIINQQYISDSQLPPDFLDVFVAAHQAAKTPAKRIRIKSKGLTYASGSKDIEDQSGETKQKFTFDGFLISNDMPRGVIEEYKQWVEEGLLKFHAKKDCGAFVAGYAEYISERMSVPSVDFESEYHRMRYASLLQNYDIRKANKGYLSENDDPPRPRTKTLPNPNEYEIVSIE</sequence>
<dbReference type="Proteomes" id="UP000222542">
    <property type="component" value="Unassembled WGS sequence"/>
</dbReference>
<proteinExistence type="predicted"/>
<dbReference type="PANTHER" id="PTHR33022:SF13">
    <property type="entry name" value="UBIQUITIN-LIKE PROTEASE FAMILY PROFILE DOMAIN-CONTAINING PROTEIN"/>
    <property type="match status" value="1"/>
</dbReference>
<evidence type="ECO:0000313" key="3">
    <source>
        <dbReference type="Proteomes" id="UP000222542"/>
    </source>
</evidence>
<gene>
    <name evidence="2" type="ORF">T459_28544</name>
</gene>
<dbReference type="Gramene" id="PHT69057">
    <property type="protein sequence ID" value="PHT69057"/>
    <property type="gene ID" value="T459_28544"/>
</dbReference>
<organism evidence="2 3">
    <name type="scientific">Capsicum annuum</name>
    <name type="common">Capsicum pepper</name>
    <dbReference type="NCBI Taxonomy" id="4072"/>
    <lineage>
        <taxon>Eukaryota</taxon>
        <taxon>Viridiplantae</taxon>
        <taxon>Streptophyta</taxon>
        <taxon>Embryophyta</taxon>
        <taxon>Tracheophyta</taxon>
        <taxon>Spermatophyta</taxon>
        <taxon>Magnoliopsida</taxon>
        <taxon>eudicotyledons</taxon>
        <taxon>Gunneridae</taxon>
        <taxon>Pentapetalae</taxon>
        <taxon>asterids</taxon>
        <taxon>lamiids</taxon>
        <taxon>Solanales</taxon>
        <taxon>Solanaceae</taxon>
        <taxon>Solanoideae</taxon>
        <taxon>Capsiceae</taxon>
        <taxon>Capsicum</taxon>
    </lineage>
</organism>